<keyword evidence="3" id="KW-1185">Reference proteome</keyword>
<dbReference type="EMBL" id="JAFNEN010001093">
    <property type="protein sequence ID" value="KAG8175023.1"/>
    <property type="molecule type" value="Genomic_DNA"/>
</dbReference>
<comment type="caution">
    <text evidence="2">The sequence shown here is derived from an EMBL/GenBank/DDBJ whole genome shotgun (WGS) entry which is preliminary data.</text>
</comment>
<feature type="domain" description="Pre-C2HC" evidence="1">
    <location>
        <begin position="109"/>
        <end position="165"/>
    </location>
</feature>
<gene>
    <name evidence="2" type="ORF">JTE90_011659</name>
</gene>
<evidence type="ECO:0000259" key="1">
    <source>
        <dbReference type="Pfam" id="PF07530"/>
    </source>
</evidence>
<proteinExistence type="predicted"/>
<protein>
    <recommendedName>
        <fullName evidence="1">Pre-C2HC domain-containing protein</fullName>
    </recommendedName>
</protein>
<evidence type="ECO:0000313" key="3">
    <source>
        <dbReference type="Proteomes" id="UP000827092"/>
    </source>
</evidence>
<reference evidence="2 3" key="1">
    <citation type="journal article" date="2022" name="Nat. Ecol. Evol.">
        <title>A masculinizing supergene underlies an exaggerated male reproductive morph in a spider.</title>
        <authorList>
            <person name="Hendrickx F."/>
            <person name="De Corte Z."/>
            <person name="Sonet G."/>
            <person name="Van Belleghem S.M."/>
            <person name="Kostlbacher S."/>
            <person name="Vangestel C."/>
        </authorList>
    </citation>
    <scope>NUCLEOTIDE SEQUENCE [LARGE SCALE GENOMIC DNA]</scope>
    <source>
        <strain evidence="2">W744_W776</strain>
    </source>
</reference>
<evidence type="ECO:0000313" key="2">
    <source>
        <dbReference type="EMBL" id="KAG8175023.1"/>
    </source>
</evidence>
<dbReference type="AlphaFoldDB" id="A0AAV6TTV5"/>
<dbReference type="InterPro" id="IPR006579">
    <property type="entry name" value="Pre_C2HC_dom"/>
</dbReference>
<dbReference type="Pfam" id="PF07530">
    <property type="entry name" value="PRE_C2HC"/>
    <property type="match status" value="1"/>
</dbReference>
<dbReference type="Proteomes" id="UP000827092">
    <property type="component" value="Unassembled WGS sequence"/>
</dbReference>
<name>A0AAV6TTV5_9ARAC</name>
<organism evidence="2 3">
    <name type="scientific">Oedothorax gibbosus</name>
    <dbReference type="NCBI Taxonomy" id="931172"/>
    <lineage>
        <taxon>Eukaryota</taxon>
        <taxon>Metazoa</taxon>
        <taxon>Ecdysozoa</taxon>
        <taxon>Arthropoda</taxon>
        <taxon>Chelicerata</taxon>
        <taxon>Arachnida</taxon>
        <taxon>Araneae</taxon>
        <taxon>Araneomorphae</taxon>
        <taxon>Entelegynae</taxon>
        <taxon>Araneoidea</taxon>
        <taxon>Linyphiidae</taxon>
        <taxon>Erigoninae</taxon>
        <taxon>Oedothorax</taxon>
    </lineage>
</organism>
<sequence length="192" mass="21711">MCILPPLRLRPPTSPSPFRPAIRVHPIMVSCISDAKNLCGKISSLIGTELNFKIVNDYIKVTTCSMEDRNALIDALRREKLQFYSPTSTINKPLKVVFKGIYRGIDSADVRSEIEKLGFNGTDVTQMRRLHNREKLPMFLVTLPKPDKVDESNNIRTLFSLSIEVVKYEAPARVNKCHNCQRFLNGSAVCSM</sequence>
<accession>A0AAV6TTV5</accession>